<proteinExistence type="predicted"/>
<accession>A0ABW0G5L8</accession>
<evidence type="ECO:0000313" key="2">
    <source>
        <dbReference type="Proteomes" id="UP001596166"/>
    </source>
</evidence>
<keyword evidence="2" id="KW-1185">Reference proteome</keyword>
<dbReference type="RefSeq" id="WP_376995102.1">
    <property type="nucleotide sequence ID" value="NZ_JBHSLC010000013.1"/>
</dbReference>
<dbReference type="Proteomes" id="UP001596166">
    <property type="component" value="Unassembled WGS sequence"/>
</dbReference>
<sequence>MVVFLAECFDFRDEEADFRKAQSFDLVLSDQISEVPDLMKASLADGGVPVMPIKAVTNREFIEFAELLATLAPQFKIVVQRKADLLRFEEVHWPC</sequence>
<protein>
    <submittedName>
        <fullName evidence="1">Uncharacterized protein</fullName>
    </submittedName>
</protein>
<organism evidence="1 2">
    <name type="scientific">Azospirillum himalayense</name>
    <dbReference type="NCBI Taxonomy" id="654847"/>
    <lineage>
        <taxon>Bacteria</taxon>
        <taxon>Pseudomonadati</taxon>
        <taxon>Pseudomonadota</taxon>
        <taxon>Alphaproteobacteria</taxon>
        <taxon>Rhodospirillales</taxon>
        <taxon>Azospirillaceae</taxon>
        <taxon>Azospirillum</taxon>
    </lineage>
</organism>
<gene>
    <name evidence="1" type="ORF">ACFPMG_10665</name>
</gene>
<evidence type="ECO:0000313" key="1">
    <source>
        <dbReference type="EMBL" id="MFC5355468.1"/>
    </source>
</evidence>
<reference evidence="2" key="1">
    <citation type="journal article" date="2019" name="Int. J. Syst. Evol. Microbiol.">
        <title>The Global Catalogue of Microorganisms (GCM) 10K type strain sequencing project: providing services to taxonomists for standard genome sequencing and annotation.</title>
        <authorList>
            <consortium name="The Broad Institute Genomics Platform"/>
            <consortium name="The Broad Institute Genome Sequencing Center for Infectious Disease"/>
            <person name="Wu L."/>
            <person name="Ma J."/>
        </authorList>
    </citation>
    <scope>NUCLEOTIDE SEQUENCE [LARGE SCALE GENOMIC DNA]</scope>
    <source>
        <strain evidence="2">CCUG 58760</strain>
    </source>
</reference>
<comment type="caution">
    <text evidence="1">The sequence shown here is derived from an EMBL/GenBank/DDBJ whole genome shotgun (WGS) entry which is preliminary data.</text>
</comment>
<name>A0ABW0G5L8_9PROT</name>
<dbReference type="EMBL" id="JBHSLC010000013">
    <property type="protein sequence ID" value="MFC5355468.1"/>
    <property type="molecule type" value="Genomic_DNA"/>
</dbReference>